<evidence type="ECO:0000313" key="2">
    <source>
        <dbReference type="Proteomes" id="UP000254937"/>
    </source>
</evidence>
<proteinExistence type="predicted"/>
<organism evidence="1 2">
    <name type="scientific">Aspergillus phoenicis ATCC 13157</name>
    <dbReference type="NCBI Taxonomy" id="1353007"/>
    <lineage>
        <taxon>Eukaryota</taxon>
        <taxon>Fungi</taxon>
        <taxon>Dikarya</taxon>
        <taxon>Ascomycota</taxon>
        <taxon>Pezizomycotina</taxon>
        <taxon>Eurotiomycetes</taxon>
        <taxon>Eurotiomycetidae</taxon>
        <taxon>Eurotiales</taxon>
        <taxon>Aspergillaceae</taxon>
        <taxon>Aspergillus</taxon>
    </lineage>
</organism>
<keyword evidence="2" id="KW-1185">Reference proteome</keyword>
<evidence type="ECO:0000313" key="1">
    <source>
        <dbReference type="EMBL" id="RDK40184.1"/>
    </source>
</evidence>
<gene>
    <name evidence="1" type="ORF">M752DRAFT_303699</name>
</gene>
<dbReference type="Proteomes" id="UP000254937">
    <property type="component" value="Unassembled WGS sequence"/>
</dbReference>
<accession>A0A370PE57</accession>
<protein>
    <submittedName>
        <fullName evidence="1">Uncharacterized protein</fullName>
    </submittedName>
</protein>
<name>A0A370PE57_ASPPH</name>
<dbReference type="AlphaFoldDB" id="A0A370PE57"/>
<reference evidence="1 2" key="1">
    <citation type="submission" date="2018-07" db="EMBL/GenBank/DDBJ databases">
        <title>Section-level genome sequencing of Aspergillus section Nigri to investigate inter- and intra-species variation.</title>
        <authorList>
            <consortium name="DOE Joint Genome Institute"/>
            <person name="Vesth T.C."/>
            <person name="Nybo J.L."/>
            <person name="Theobald S."/>
            <person name="Frisvad J.C."/>
            <person name="Larsen T.O."/>
            <person name="Nielsen K.F."/>
            <person name="Hoof J.B."/>
            <person name="Brandl J."/>
            <person name="Salamov A."/>
            <person name="Riley R."/>
            <person name="Gladden J.M."/>
            <person name="Phatale P."/>
            <person name="Nielsen M.T."/>
            <person name="Lyhne E.K."/>
            <person name="Kogle M.E."/>
            <person name="Strasser K."/>
            <person name="McDonnell E."/>
            <person name="Barry K."/>
            <person name="Clum A."/>
            <person name="Chen C."/>
            <person name="Nolan M."/>
            <person name="Sandor L."/>
            <person name="Kuo A."/>
            <person name="Lipzen A."/>
            <person name="Hainaut M."/>
            <person name="Drula E."/>
            <person name="Tsang A."/>
            <person name="Magnuson J.K."/>
            <person name="Henrissat B."/>
            <person name="Wiebenga A."/>
            <person name="Simmons B.A."/>
            <person name="Makela M.R."/>
            <person name="De vries R.P."/>
            <person name="Grigoriev I.V."/>
            <person name="Mortensen U.H."/>
            <person name="Baker S.E."/>
            <person name="Andersen M.R."/>
        </authorList>
    </citation>
    <scope>NUCLEOTIDE SEQUENCE [LARGE SCALE GENOMIC DNA]</scope>
    <source>
        <strain evidence="1 2">ATCC 13157</strain>
    </source>
</reference>
<dbReference type="EMBL" id="KZ851858">
    <property type="protein sequence ID" value="RDK40184.1"/>
    <property type="molecule type" value="Genomic_DNA"/>
</dbReference>
<sequence>MGVKRSFESFIENSREDAKLRVAQTNVVSRHLSHIFTATKALKHSVLTEHDLDTLGIKLSEHDLEGECSNGHQAFYQPLPKSKLPEIDWDKVHFSKWHEGHSDEPRWVHYTLQSVSGRVYGAWFRGGEHQTWVHRQCYRANPRTASGEHRPDVPYSWQTVAEMEADSLDILHCSFQMYHYADPEEPLRRSEVLPIVGFMRWRLNRFNYIKHRTFPVIVVSIFRSQARILQAYHDGEFLHISKSKFVDFTENWRENYELFVRWIYSLPCGDTVAPLPIKGEELPRRSYELIDKGFDYVAREAEAYHQPKKLKG</sequence>